<dbReference type="AlphaFoldDB" id="A0A1E7F6E2"/>
<gene>
    <name evidence="11" type="primary">LHCR12</name>
    <name evidence="11" type="ORF">FRACYDRAFT_269918</name>
</gene>
<evidence type="ECO:0000256" key="7">
    <source>
        <dbReference type="ARBA" id="ARBA00023243"/>
    </source>
</evidence>
<evidence type="ECO:0000256" key="10">
    <source>
        <dbReference type="SAM" id="SignalP"/>
    </source>
</evidence>
<dbReference type="GO" id="GO:0009765">
    <property type="term" value="P:photosynthesis, light harvesting"/>
    <property type="evidence" value="ECO:0007669"/>
    <property type="project" value="InterPro"/>
</dbReference>
<feature type="binding site" evidence="9">
    <location>
        <position position="80"/>
    </location>
    <ligand>
        <name>chlorophyll a</name>
        <dbReference type="ChEBI" id="CHEBI:58416"/>
        <label>1</label>
    </ligand>
</feature>
<dbReference type="KEGG" id="fcy:FRACYDRAFT_269918"/>
<feature type="binding site" evidence="9">
    <location>
        <position position="189"/>
    </location>
    <ligand>
        <name>chlorophyll a</name>
        <dbReference type="ChEBI" id="CHEBI:58416"/>
        <label>1</label>
    </ligand>
</feature>
<comment type="subunit">
    <text evidence="8">The LHC complex of chromophytic algae is composed of fucoxanthin, chlorophyll A and C bound non-covalently by fucoxanthin chlorophyll proteins (FCPs). The ratio of the pigments in LHC; fucoxanthin: chlorophyll C: chlorophyll A; (0.6-1): (0.1-0.3): (1).</text>
</comment>
<keyword evidence="9" id="KW-0148">Chlorophyll</keyword>
<evidence type="ECO:0000313" key="12">
    <source>
        <dbReference type="Proteomes" id="UP000095751"/>
    </source>
</evidence>
<keyword evidence="9" id="KW-0157">Chromophore</keyword>
<comment type="function">
    <text evidence="1">The light-harvesting complex (LHC) functions as a light receptor, it captures and delivers excitation energy to photosystems with which it is closely associated. Energy is transferred from the carotenoid and chlorophyll C (or B) to chlorophyll A and the photosynthetic reaction centers where it is used to synthesize ATP and reducing power.</text>
</comment>
<evidence type="ECO:0000256" key="3">
    <source>
        <dbReference type="ARBA" id="ARBA00005933"/>
    </source>
</evidence>
<evidence type="ECO:0000256" key="9">
    <source>
        <dbReference type="PIRSR" id="PIRSR601344-1"/>
    </source>
</evidence>
<evidence type="ECO:0000256" key="4">
    <source>
        <dbReference type="ARBA" id="ARBA00022528"/>
    </source>
</evidence>
<dbReference type="InterPro" id="IPR001344">
    <property type="entry name" value="Chloro_AB-bd_pln"/>
</dbReference>
<organism evidence="11 12">
    <name type="scientific">Fragilariopsis cylindrus CCMP1102</name>
    <dbReference type="NCBI Taxonomy" id="635003"/>
    <lineage>
        <taxon>Eukaryota</taxon>
        <taxon>Sar</taxon>
        <taxon>Stramenopiles</taxon>
        <taxon>Ochrophyta</taxon>
        <taxon>Bacillariophyta</taxon>
        <taxon>Bacillariophyceae</taxon>
        <taxon>Bacillariophycidae</taxon>
        <taxon>Bacillariales</taxon>
        <taxon>Bacillariaceae</taxon>
        <taxon>Fragilariopsis</taxon>
    </lineage>
</organism>
<reference evidence="11 12" key="1">
    <citation type="submission" date="2016-09" db="EMBL/GenBank/DDBJ databases">
        <title>Extensive genetic diversity and differential bi-allelic expression allows diatom success in the polar Southern Ocean.</title>
        <authorList>
            <consortium name="DOE Joint Genome Institute"/>
            <person name="Mock T."/>
            <person name="Otillar R.P."/>
            <person name="Strauss J."/>
            <person name="Dupont C."/>
            <person name="Frickenhaus S."/>
            <person name="Maumus F."/>
            <person name="Mcmullan M."/>
            <person name="Sanges R."/>
            <person name="Schmutz J."/>
            <person name="Toseland A."/>
            <person name="Valas R."/>
            <person name="Veluchamy A."/>
            <person name="Ward B.J."/>
            <person name="Allen A."/>
            <person name="Barry K."/>
            <person name="Falciatore A."/>
            <person name="Ferrante M."/>
            <person name="Fortunato A.E."/>
            <person name="Gloeckner G."/>
            <person name="Gruber A."/>
            <person name="Hipkin R."/>
            <person name="Janech M."/>
            <person name="Kroth P."/>
            <person name="Leese F."/>
            <person name="Lindquist E."/>
            <person name="Lyon B.R."/>
            <person name="Martin J."/>
            <person name="Mayer C."/>
            <person name="Parker M."/>
            <person name="Quesneville H."/>
            <person name="Raymond J."/>
            <person name="Uhlig C."/>
            <person name="Valentin K.U."/>
            <person name="Worden A.Z."/>
            <person name="Armbrust E.V."/>
            <person name="Bowler C."/>
            <person name="Green B."/>
            <person name="Moulton V."/>
            <person name="Van Oosterhout C."/>
            <person name="Grigoriev I."/>
        </authorList>
    </citation>
    <scope>NUCLEOTIDE SEQUENCE [LARGE SCALE GENOMIC DNA]</scope>
    <source>
        <strain evidence="11 12">CCMP1102</strain>
    </source>
</reference>
<dbReference type="EMBL" id="KV784361">
    <property type="protein sequence ID" value="OEU13720.1"/>
    <property type="molecule type" value="Genomic_DNA"/>
</dbReference>
<keyword evidence="10" id="KW-0732">Signal</keyword>
<feature type="binding site" description="axial binding residue" evidence="9">
    <location>
        <position position="82"/>
    </location>
    <ligand>
        <name>chlorophyll b</name>
        <dbReference type="ChEBI" id="CHEBI:61721"/>
        <label>1</label>
    </ligand>
    <ligandPart>
        <name>Mg</name>
        <dbReference type="ChEBI" id="CHEBI:25107"/>
    </ligandPart>
</feature>
<feature type="binding site" evidence="9">
    <location>
        <position position="77"/>
    </location>
    <ligand>
        <name>chlorophyll a</name>
        <dbReference type="ChEBI" id="CHEBI:58416"/>
        <label>1</label>
    </ligand>
</feature>
<dbReference type="SUPFAM" id="SSF103511">
    <property type="entry name" value="Chlorophyll a-b binding protein"/>
    <property type="match status" value="1"/>
</dbReference>
<evidence type="ECO:0000256" key="2">
    <source>
        <dbReference type="ARBA" id="ARBA00004229"/>
    </source>
</evidence>
<accession>A0A1E7F6E2</accession>
<keyword evidence="4" id="KW-0150">Chloroplast</keyword>
<dbReference type="GO" id="GO:0016168">
    <property type="term" value="F:chlorophyll binding"/>
    <property type="evidence" value="ECO:0007669"/>
    <property type="project" value="UniProtKB-KW"/>
</dbReference>
<feature type="binding site" evidence="9">
    <location>
        <position position="177"/>
    </location>
    <ligand>
        <name>chlorophyll a</name>
        <dbReference type="ChEBI" id="CHEBI:58416"/>
        <label>1</label>
    </ligand>
</feature>
<comment type="subcellular location">
    <subcellularLocation>
        <location evidence="2">Plastid</location>
        <location evidence="2">Chloroplast</location>
    </subcellularLocation>
</comment>
<dbReference type="PANTHER" id="PTHR21649">
    <property type="entry name" value="CHLOROPHYLL A/B BINDING PROTEIN"/>
    <property type="match status" value="1"/>
</dbReference>
<feature type="signal peptide" evidence="10">
    <location>
        <begin position="1"/>
        <end position="16"/>
    </location>
</feature>
<dbReference type="OrthoDB" id="423598at2759"/>
<dbReference type="Pfam" id="PF00504">
    <property type="entry name" value="Chloroa_b-bind"/>
    <property type="match status" value="1"/>
</dbReference>
<dbReference type="InParanoid" id="A0A1E7F6E2"/>
<dbReference type="GO" id="GO:0009507">
    <property type="term" value="C:chloroplast"/>
    <property type="evidence" value="ECO:0007669"/>
    <property type="project" value="UniProtKB-SubCell"/>
</dbReference>
<evidence type="ECO:0000313" key="11">
    <source>
        <dbReference type="EMBL" id="OEU13720.1"/>
    </source>
</evidence>
<evidence type="ECO:0000256" key="8">
    <source>
        <dbReference type="ARBA" id="ARBA00044011"/>
    </source>
</evidence>
<dbReference type="Proteomes" id="UP000095751">
    <property type="component" value="Unassembled WGS sequence"/>
</dbReference>
<dbReference type="InterPro" id="IPR022796">
    <property type="entry name" value="Chloroa_b-bind"/>
</dbReference>
<keyword evidence="6" id="KW-0934">Plastid</keyword>
<sequence>MMKATILTALVASASAFAPASQTAQKSVALNAEQFSKAVPFLVVPDKLDGSMPGDMGFDPMRLSDIQTDLRYARWAEIKHGRICMLALVGMLVQQSGIHFAGDAYTNPDIFGAVKSVGFGVNVQIFLTIGIIEAGNFYKHYDDETIPGNIEWGSSVLTNLSPEKQLWRQEQEIVHGRLAMIAFVGALVQTAIFDKPLLSF</sequence>
<keyword evidence="5" id="KW-0602">Photosynthesis</keyword>
<dbReference type="GO" id="GO:0030076">
    <property type="term" value="C:light-harvesting complex"/>
    <property type="evidence" value="ECO:0007669"/>
    <property type="project" value="UniProtKB-KW"/>
</dbReference>
<evidence type="ECO:0000256" key="5">
    <source>
        <dbReference type="ARBA" id="ARBA00022531"/>
    </source>
</evidence>
<proteinExistence type="inferred from homology"/>
<name>A0A1E7F6E2_9STRA</name>
<keyword evidence="12" id="KW-1185">Reference proteome</keyword>
<evidence type="ECO:0000256" key="1">
    <source>
        <dbReference type="ARBA" id="ARBA00004022"/>
    </source>
</evidence>
<protein>
    <submittedName>
        <fullName evidence="11">Fucoxanthin chlorophyll a/c protein</fullName>
    </submittedName>
</protein>
<feature type="binding site" evidence="9">
    <location>
        <position position="172"/>
    </location>
    <ligand>
        <name>chlorophyll a</name>
        <dbReference type="ChEBI" id="CHEBI:58416"/>
        <label>1</label>
    </ligand>
</feature>
<dbReference type="GO" id="GO:0016020">
    <property type="term" value="C:membrane"/>
    <property type="evidence" value="ECO:0007669"/>
    <property type="project" value="InterPro"/>
</dbReference>
<feature type="binding site" description="axial binding residue" evidence="9">
    <location>
        <position position="124"/>
    </location>
    <ligand>
        <name>chlorophyll b</name>
        <dbReference type="ChEBI" id="CHEBI:61721"/>
        <label>1</label>
    </ligand>
    <ligandPart>
        <name>Mg</name>
        <dbReference type="ChEBI" id="CHEBI:25107"/>
    </ligandPart>
</feature>
<feature type="chain" id="PRO_5009192721" evidence="10">
    <location>
        <begin position="17"/>
        <end position="200"/>
    </location>
</feature>
<feature type="binding site" description="axial binding residue" evidence="9">
    <location>
        <position position="116"/>
    </location>
    <ligand>
        <name>chlorophyll b</name>
        <dbReference type="ChEBI" id="CHEBI:61721"/>
        <label>1</label>
    </ligand>
    <ligandPart>
        <name>Mg</name>
        <dbReference type="ChEBI" id="CHEBI:25107"/>
    </ligandPart>
</feature>
<evidence type="ECO:0000256" key="6">
    <source>
        <dbReference type="ARBA" id="ARBA00022640"/>
    </source>
</evidence>
<feature type="binding site" evidence="9">
    <location>
        <position position="64"/>
    </location>
    <ligand>
        <name>chlorophyll a</name>
        <dbReference type="ChEBI" id="CHEBI:58416"/>
        <label>1</label>
    </ligand>
</feature>
<comment type="similarity">
    <text evidence="3">Belongs to the fucoxanthin chlorophyll protein family.</text>
</comment>
<dbReference type="Gene3D" id="1.10.3460.10">
    <property type="entry name" value="Chlorophyll a/b binding protein domain"/>
    <property type="match status" value="1"/>
</dbReference>
<keyword evidence="7" id="KW-0437">Light-harvesting polypeptide</keyword>
<feature type="binding site" description="axial binding residue" evidence="9">
    <location>
        <position position="133"/>
    </location>
    <ligand>
        <name>chlorophyll b</name>
        <dbReference type="ChEBI" id="CHEBI:61721"/>
        <label>1</label>
    </ligand>
    <ligandPart>
        <name>Mg</name>
        <dbReference type="ChEBI" id="CHEBI:25107"/>
    </ligandPart>
</feature>